<dbReference type="Gene3D" id="1.20.1090.10">
    <property type="entry name" value="Dehydroquinate synthase-like - alpha domain"/>
    <property type="match status" value="1"/>
</dbReference>
<feature type="domain" description="Fe-containing alcohol dehydrogenase-like C-terminal" evidence="5">
    <location>
        <begin position="189"/>
        <end position="383"/>
    </location>
</feature>
<comment type="similarity">
    <text evidence="1">Belongs to the iron-containing alcohol dehydrogenase family.</text>
</comment>
<dbReference type="Pfam" id="PF00465">
    <property type="entry name" value="Fe-ADH"/>
    <property type="match status" value="1"/>
</dbReference>
<keyword evidence="7" id="KW-1185">Reference proteome</keyword>
<dbReference type="STRING" id="399550.Smar_0045"/>
<keyword evidence="3" id="KW-0520">NAD</keyword>
<evidence type="ECO:0000256" key="2">
    <source>
        <dbReference type="ARBA" id="ARBA00023002"/>
    </source>
</evidence>
<reference evidence="7" key="1">
    <citation type="journal article" date="2009" name="BMC Genomics">
        <title>The complete genome sequence of Staphylothermus marinus reveals differences in sulfur metabolism among heterotrophic Crenarchaeota.</title>
        <authorList>
            <person name="Anderson I.J."/>
            <person name="Dharmarajan L."/>
            <person name="Rodriguez J."/>
            <person name="Hooper S."/>
            <person name="Porat I."/>
            <person name="Ulrich L.E."/>
            <person name="Elkins J.G."/>
            <person name="Mavromatis K."/>
            <person name="Sun H."/>
            <person name="Land M."/>
            <person name="Lapidus A."/>
            <person name="Lucas S."/>
            <person name="Barry K."/>
            <person name="Huber H."/>
            <person name="Zhulin I.B."/>
            <person name="Whitman W.B."/>
            <person name="Mukhopadhyay B."/>
            <person name="Woese C."/>
            <person name="Bristow J."/>
            <person name="Kyrpides N."/>
        </authorList>
    </citation>
    <scope>NUCLEOTIDE SEQUENCE [LARGE SCALE GENOMIC DNA]</scope>
    <source>
        <strain evidence="7">ATCC 43588 / DSM 3639 / JCM 9404 / F1</strain>
    </source>
</reference>
<accession>A3DKJ8</accession>
<dbReference type="Pfam" id="PF25137">
    <property type="entry name" value="ADH_Fe_C"/>
    <property type="match status" value="1"/>
</dbReference>
<reference evidence="6 7" key="2">
    <citation type="journal article" date="2009" name="Stand. Genomic Sci.">
        <title>Complete genome sequence of Staphylothermus marinus Stetter and Fiala 1986 type strain F1.</title>
        <authorList>
            <person name="Anderson I.J."/>
            <person name="Sun H."/>
            <person name="Lapidus A."/>
            <person name="Copeland A."/>
            <person name="Glavina Del Rio T."/>
            <person name="Tice H."/>
            <person name="Dalin E."/>
            <person name="Lucas S."/>
            <person name="Barry K."/>
            <person name="Land M."/>
            <person name="Richardson P."/>
            <person name="Huber H."/>
            <person name="Kyrpides N.C."/>
        </authorList>
    </citation>
    <scope>NUCLEOTIDE SEQUENCE [LARGE SCALE GENOMIC DNA]</scope>
    <source>
        <strain evidence="7">ATCC 43588 / DSM 3639 / JCM 9404 / F1</strain>
    </source>
</reference>
<dbReference type="EMBL" id="CP000575">
    <property type="protein sequence ID" value="ABN69158.1"/>
    <property type="molecule type" value="Genomic_DNA"/>
</dbReference>
<dbReference type="InterPro" id="IPR001670">
    <property type="entry name" value="ADH_Fe/GldA"/>
</dbReference>
<sequence length="387" mass="43195">MKMPSFQVYNGGVKLFFGINVIGNAEEFIKAYKRILLVTGRRSAKISGALDDVTSILDKHGIEYTVYNDIVPNPIVENVEGIVKAYKEFGAEAIIAIGGGSIIDSAKVARLVISGGGSVVDYLYGRKPYPEKLPFLLAINLTHGTGTEIDKYAVVSIVETKEKIGISAGYPNVSIDDPRYTRTLPRNQTIYTSIDAFAHSVESATSTRSSPYTWLLAEEAIKHIVKHLPRALEKPDDLEARYWLLYASMIAGISIDHGVTHIGHGLEHVFSGFNPKLPHGAGLAILYKALLQFFYKLDPEVMARILKPLDPELKPRVEDAEKAQKAYNKFLEEIGFNESFSTYGFSIEDVKEAVKFYYENEKMKRYHGLAPKLPSREDLEKWLTSLI</sequence>
<dbReference type="InterPro" id="IPR056798">
    <property type="entry name" value="ADH_Fe_C"/>
</dbReference>
<dbReference type="HOGENOM" id="CLU_007207_0_4_2"/>
<dbReference type="Gene3D" id="3.40.50.1970">
    <property type="match status" value="1"/>
</dbReference>
<evidence type="ECO:0000256" key="1">
    <source>
        <dbReference type="ARBA" id="ARBA00007358"/>
    </source>
</evidence>
<evidence type="ECO:0000259" key="4">
    <source>
        <dbReference type="Pfam" id="PF00465"/>
    </source>
</evidence>
<dbReference type="InterPro" id="IPR039697">
    <property type="entry name" value="Alcohol_dehydrogenase_Fe"/>
</dbReference>
<dbReference type="SUPFAM" id="SSF56796">
    <property type="entry name" value="Dehydroquinate synthase-like"/>
    <property type="match status" value="1"/>
</dbReference>
<dbReference type="eggNOG" id="arCOG00984">
    <property type="taxonomic scope" value="Archaea"/>
</dbReference>
<dbReference type="GeneID" id="4908085"/>
<dbReference type="OrthoDB" id="57329at2157"/>
<organism evidence="6 7">
    <name type="scientific">Staphylothermus marinus (strain ATCC 43588 / DSM 3639 / JCM 9404 / F1)</name>
    <dbReference type="NCBI Taxonomy" id="399550"/>
    <lineage>
        <taxon>Archaea</taxon>
        <taxon>Thermoproteota</taxon>
        <taxon>Thermoprotei</taxon>
        <taxon>Desulfurococcales</taxon>
        <taxon>Desulfurococcaceae</taxon>
        <taxon>Staphylothermus</taxon>
    </lineage>
</organism>
<dbReference type="Proteomes" id="UP000000254">
    <property type="component" value="Chromosome"/>
</dbReference>
<dbReference type="PROSITE" id="PS00913">
    <property type="entry name" value="ADH_IRON_1"/>
    <property type="match status" value="1"/>
</dbReference>
<dbReference type="KEGG" id="smr:Smar_0045"/>
<dbReference type="PANTHER" id="PTHR11496:SF102">
    <property type="entry name" value="ALCOHOL DEHYDROGENASE 4"/>
    <property type="match status" value="1"/>
</dbReference>
<gene>
    <name evidence="6" type="ordered locus">Smar_0045</name>
</gene>
<protein>
    <submittedName>
        <fullName evidence="6">Iron-containing alcohol dehydrogenase</fullName>
    </submittedName>
</protein>
<dbReference type="GO" id="GO:0004022">
    <property type="term" value="F:alcohol dehydrogenase (NAD+) activity"/>
    <property type="evidence" value="ECO:0007669"/>
    <property type="project" value="TreeGrafter"/>
</dbReference>
<feature type="domain" description="Alcohol dehydrogenase iron-type/glycerol dehydrogenase GldA" evidence="4">
    <location>
        <begin position="14"/>
        <end position="178"/>
    </location>
</feature>
<evidence type="ECO:0000256" key="3">
    <source>
        <dbReference type="ARBA" id="ARBA00023027"/>
    </source>
</evidence>
<evidence type="ECO:0000313" key="6">
    <source>
        <dbReference type="EMBL" id="ABN69158.1"/>
    </source>
</evidence>
<dbReference type="InterPro" id="IPR018211">
    <property type="entry name" value="ADH_Fe_CS"/>
</dbReference>
<name>A3DKJ8_STAMF</name>
<dbReference type="AlphaFoldDB" id="A3DKJ8"/>
<dbReference type="GO" id="GO:0046872">
    <property type="term" value="F:metal ion binding"/>
    <property type="evidence" value="ECO:0007669"/>
    <property type="project" value="InterPro"/>
</dbReference>
<evidence type="ECO:0000313" key="7">
    <source>
        <dbReference type="Proteomes" id="UP000000254"/>
    </source>
</evidence>
<proteinExistence type="inferred from homology"/>
<evidence type="ECO:0000259" key="5">
    <source>
        <dbReference type="Pfam" id="PF25137"/>
    </source>
</evidence>
<dbReference type="FunFam" id="3.40.50.1970:FF:000003">
    <property type="entry name" value="Alcohol dehydrogenase, iron-containing"/>
    <property type="match status" value="1"/>
</dbReference>
<dbReference type="RefSeq" id="WP_011838349.1">
    <property type="nucleotide sequence ID" value="NC_009033.1"/>
</dbReference>
<dbReference type="PANTHER" id="PTHR11496">
    <property type="entry name" value="ALCOHOL DEHYDROGENASE"/>
    <property type="match status" value="1"/>
</dbReference>
<keyword evidence="2" id="KW-0560">Oxidoreductase</keyword>